<name>A0A2P8D0B8_9BACT</name>
<dbReference type="Pfam" id="PF13585">
    <property type="entry name" value="CHU_C"/>
    <property type="match status" value="1"/>
</dbReference>
<proteinExistence type="predicted"/>
<dbReference type="InterPro" id="IPR026341">
    <property type="entry name" value="T9SS_type_B"/>
</dbReference>
<dbReference type="RefSeq" id="WP_106523934.1">
    <property type="nucleotide sequence ID" value="NZ_PYGD01000007.1"/>
</dbReference>
<evidence type="ECO:0000313" key="3">
    <source>
        <dbReference type="Proteomes" id="UP000240572"/>
    </source>
</evidence>
<keyword evidence="3" id="KW-1185">Reference proteome</keyword>
<gene>
    <name evidence="2" type="ORF">B0I18_10761</name>
</gene>
<keyword evidence="1" id="KW-0732">Signal</keyword>
<dbReference type="NCBIfam" id="TIGR04131">
    <property type="entry name" value="Bac_Flav_CTERM"/>
    <property type="match status" value="1"/>
</dbReference>
<protein>
    <submittedName>
        <fullName evidence="2">Gliding motility-associated-like protein</fullName>
    </submittedName>
</protein>
<dbReference type="AlphaFoldDB" id="A0A2P8D0B8"/>
<evidence type="ECO:0000256" key="1">
    <source>
        <dbReference type="SAM" id="SignalP"/>
    </source>
</evidence>
<sequence>MKSLLLVSLSLMLLLHKATAQVCNGVLGAPILNLTFGQGNASQNAYSPLSAYAPGMSSGTMFQSSGVLGAANTSALVKNSSTFGPFPYWAASPDHTGDPYGLFMGLNMPDNAGVVVVEYLMNDLCPNTTLEYSIWLLNLMAPTNPTVGSSLLQYPNLIMRILDPANNILAQQTTGNVPIDVTWHQYSMLFSNGANTSVKLQLINNTQGSSYGNDLALDDITIRPCVPAAGIQPKLDTTFCTTTTRTFNATLTPGVYAAPVYQWQYSTNGGGTWINAPATGSTFTFTFNTSAAPAEYRIRYLVAPQGPANTGNCHAISDTTIVRIDTMVRNFLPNDTVICNGTPLVLQANATHAVGYLWNTGATTPAITINAPGVYWAEATTAMGCTATDTVHIRANAISSAALGADTTLCEGQALELAPTGVPGTTHYQWSTGSTASSIVVQQTGTYWLRLYEDDCQSTDSITVTFAAIPRADLGPDLKVCEAGSVTLKNSTAYPGAAYRWSTGSTDLELTVPEGTYWLSITNYPDCRASDTITVTSHSCNCTLYLPNAFSPNGDGLNDEFYPLNEPCAYNAYSMQVYNRWGQRVFYTNTPGGRWDGMFHMQPSETGTYFYYIKLTETASGAVKSYKGDVILVR</sequence>
<reference evidence="2 3" key="1">
    <citation type="submission" date="2018-03" db="EMBL/GenBank/DDBJ databases">
        <title>Genomic Encyclopedia of Type Strains, Phase III (KMG-III): the genomes of soil and plant-associated and newly described type strains.</title>
        <authorList>
            <person name="Whitman W."/>
        </authorList>
    </citation>
    <scope>NUCLEOTIDE SEQUENCE [LARGE SCALE GENOMIC DNA]</scope>
    <source>
        <strain evidence="2 3">CGMCC 1.12700</strain>
    </source>
</reference>
<dbReference type="OrthoDB" id="1652165at2"/>
<dbReference type="Proteomes" id="UP000240572">
    <property type="component" value="Unassembled WGS sequence"/>
</dbReference>
<organism evidence="2 3">
    <name type="scientific">Taibaiella chishuiensis</name>
    <dbReference type="NCBI Taxonomy" id="1434707"/>
    <lineage>
        <taxon>Bacteria</taxon>
        <taxon>Pseudomonadati</taxon>
        <taxon>Bacteroidota</taxon>
        <taxon>Chitinophagia</taxon>
        <taxon>Chitinophagales</taxon>
        <taxon>Chitinophagaceae</taxon>
        <taxon>Taibaiella</taxon>
    </lineage>
</organism>
<accession>A0A2P8D0B8</accession>
<feature type="signal peptide" evidence="1">
    <location>
        <begin position="1"/>
        <end position="20"/>
    </location>
</feature>
<evidence type="ECO:0000313" key="2">
    <source>
        <dbReference type="EMBL" id="PSK90651.1"/>
    </source>
</evidence>
<dbReference type="EMBL" id="PYGD01000007">
    <property type="protein sequence ID" value="PSK90651.1"/>
    <property type="molecule type" value="Genomic_DNA"/>
</dbReference>
<feature type="chain" id="PRO_5015134356" evidence="1">
    <location>
        <begin position="21"/>
        <end position="634"/>
    </location>
</feature>
<comment type="caution">
    <text evidence="2">The sequence shown here is derived from an EMBL/GenBank/DDBJ whole genome shotgun (WGS) entry which is preliminary data.</text>
</comment>